<dbReference type="RefSeq" id="WP_413271947.1">
    <property type="nucleotide sequence ID" value="NZ_JBHFNQ010000143.1"/>
</dbReference>
<sequence length="96" mass="11395">MTKQVTIDLDDEVLVLLDRHSGGNRSEYINKLLRKQLIESSEIAKKPNNINDARVFMKLPLEERRRLLAKQSEAILSHYQEDNEWQELQTWDLMDE</sequence>
<evidence type="ECO:0008006" key="3">
    <source>
        <dbReference type="Google" id="ProtNLM"/>
    </source>
</evidence>
<keyword evidence="2" id="KW-1185">Reference proteome</keyword>
<dbReference type="Proteomes" id="UP001576774">
    <property type="component" value="Unassembled WGS sequence"/>
</dbReference>
<organism evidence="1 2">
    <name type="scientific">Floridaenema aerugineum BLCC-F46</name>
    <dbReference type="NCBI Taxonomy" id="3153654"/>
    <lineage>
        <taxon>Bacteria</taxon>
        <taxon>Bacillati</taxon>
        <taxon>Cyanobacteriota</taxon>
        <taxon>Cyanophyceae</taxon>
        <taxon>Oscillatoriophycideae</taxon>
        <taxon>Aerosakkonematales</taxon>
        <taxon>Aerosakkonemataceae</taxon>
        <taxon>Floridanema</taxon>
        <taxon>Floridanema aerugineum</taxon>
    </lineage>
</organism>
<accession>A0ABV4X9C4</accession>
<protein>
    <recommendedName>
        <fullName evidence="3">Ribbon-helix-helix protein CopG domain-containing protein</fullName>
    </recommendedName>
</protein>
<dbReference type="EMBL" id="JBHFNQ010000143">
    <property type="protein sequence ID" value="MFB2878891.1"/>
    <property type="molecule type" value="Genomic_DNA"/>
</dbReference>
<evidence type="ECO:0000313" key="1">
    <source>
        <dbReference type="EMBL" id="MFB2878891.1"/>
    </source>
</evidence>
<gene>
    <name evidence="1" type="ORF">ACE1CC_18730</name>
</gene>
<evidence type="ECO:0000313" key="2">
    <source>
        <dbReference type="Proteomes" id="UP001576774"/>
    </source>
</evidence>
<name>A0ABV4X9C4_9CYAN</name>
<reference evidence="1 2" key="1">
    <citation type="submission" date="2024-09" db="EMBL/GenBank/DDBJ databases">
        <title>Floridaenema gen nov. (Aerosakkonemataceae, Aerosakkonematales ord. nov., Cyanobacteria) from benthic tropical and subtropical fresh waters, with the description of four new species.</title>
        <authorList>
            <person name="Moretto J.A."/>
            <person name="Berthold D.E."/>
            <person name="Lefler F.W."/>
            <person name="Huang I.-S."/>
            <person name="Laughinghouse H. IV."/>
        </authorList>
    </citation>
    <scope>NUCLEOTIDE SEQUENCE [LARGE SCALE GENOMIC DNA]</scope>
    <source>
        <strain evidence="1 2">BLCC-F46</strain>
    </source>
</reference>
<comment type="caution">
    <text evidence="1">The sequence shown here is derived from an EMBL/GenBank/DDBJ whole genome shotgun (WGS) entry which is preliminary data.</text>
</comment>
<proteinExistence type="predicted"/>